<keyword evidence="2" id="KW-1185">Reference proteome</keyword>
<accession>A0A8S9XEE8</accession>
<gene>
    <name evidence="1" type="ORF">GE061_018130</name>
</gene>
<comment type="caution">
    <text evidence="1">The sequence shown here is derived from an EMBL/GenBank/DDBJ whole genome shotgun (WGS) entry which is preliminary data.</text>
</comment>
<protein>
    <submittedName>
        <fullName evidence="1">Uncharacterized protein</fullName>
    </submittedName>
</protein>
<dbReference type="Proteomes" id="UP000466442">
    <property type="component" value="Unassembled WGS sequence"/>
</dbReference>
<dbReference type="AlphaFoldDB" id="A0A8S9XEE8"/>
<name>A0A8S9XEE8_APOLU</name>
<reference evidence="1" key="1">
    <citation type="journal article" date="2021" name="Mol. Ecol. Resour.">
        <title>Apolygus lucorum genome provides insights into omnivorousness and mesophyll feeding.</title>
        <authorList>
            <person name="Liu Y."/>
            <person name="Liu H."/>
            <person name="Wang H."/>
            <person name="Huang T."/>
            <person name="Liu B."/>
            <person name="Yang B."/>
            <person name="Yin L."/>
            <person name="Li B."/>
            <person name="Zhang Y."/>
            <person name="Zhang S."/>
            <person name="Jiang F."/>
            <person name="Zhang X."/>
            <person name="Ren Y."/>
            <person name="Wang B."/>
            <person name="Wang S."/>
            <person name="Lu Y."/>
            <person name="Wu K."/>
            <person name="Fan W."/>
            <person name="Wang G."/>
        </authorList>
    </citation>
    <scope>NUCLEOTIDE SEQUENCE</scope>
    <source>
        <strain evidence="1">12Hb</strain>
    </source>
</reference>
<evidence type="ECO:0000313" key="1">
    <source>
        <dbReference type="EMBL" id="KAF6206894.1"/>
    </source>
</evidence>
<evidence type="ECO:0000313" key="2">
    <source>
        <dbReference type="Proteomes" id="UP000466442"/>
    </source>
</evidence>
<proteinExistence type="predicted"/>
<dbReference type="EMBL" id="WIXP02000008">
    <property type="protein sequence ID" value="KAF6206894.1"/>
    <property type="molecule type" value="Genomic_DNA"/>
</dbReference>
<organism evidence="1 2">
    <name type="scientific">Apolygus lucorum</name>
    <name type="common">Small green plant bug</name>
    <name type="synonym">Lygocoris lucorum</name>
    <dbReference type="NCBI Taxonomy" id="248454"/>
    <lineage>
        <taxon>Eukaryota</taxon>
        <taxon>Metazoa</taxon>
        <taxon>Ecdysozoa</taxon>
        <taxon>Arthropoda</taxon>
        <taxon>Hexapoda</taxon>
        <taxon>Insecta</taxon>
        <taxon>Pterygota</taxon>
        <taxon>Neoptera</taxon>
        <taxon>Paraneoptera</taxon>
        <taxon>Hemiptera</taxon>
        <taxon>Heteroptera</taxon>
        <taxon>Panheteroptera</taxon>
        <taxon>Cimicomorpha</taxon>
        <taxon>Miridae</taxon>
        <taxon>Mirini</taxon>
        <taxon>Apolygus</taxon>
    </lineage>
</organism>
<sequence>MVRNKNLNLITHDLTDRNGAGLTCNPIGANSPELIDIAKFGCRPLWASSSNLKAVEACLKVELEALDNWELGWYVNP</sequence>